<dbReference type="PANTHER" id="PTHR11360:SF284">
    <property type="entry name" value="EG:103B4.3 PROTEIN-RELATED"/>
    <property type="match status" value="1"/>
</dbReference>
<dbReference type="Proteomes" id="UP000494172">
    <property type="component" value="Unassembled WGS sequence"/>
</dbReference>
<dbReference type="EMBL" id="CABVPX010000045">
    <property type="protein sequence ID" value="VWC39638.1"/>
    <property type="molecule type" value="Genomic_DNA"/>
</dbReference>
<feature type="transmembrane region" description="Helical" evidence="5">
    <location>
        <begin position="79"/>
        <end position="99"/>
    </location>
</feature>
<sequence length="430" mass="45373">MNSTFDEFKRNWLLVVVAMFGCGLGISSLPLYTSGVFFPYMTNDLGWTRSELSFAVLLSTLMLAVASPIAGLLMDRFGVARITACSLVMAAALFAVLGLHRFSLAQFYAIQLAIAALGAGAAPVAYTRLVVHQFEATKGLALGITLLGPSLVATFAPLLVATVISTHDWQAGYLTLAALTAAMLPLLGALLLVQPAALRASKSTAVAPDDSLFNATERRAIFSRLMLGLGCYSLAVGGMLVHLTPMLVDGGMTTVNAAKIAGLVGISGIAGRLLGGWSADRIFGPYILGTIAVVAATGYAALATFGIPAAPFSAIAVGFALGTEGDLLGYLVSRYFGKRSYGRVFGWIFGAFIACLGLSPMIMAFLHARSGSYSVPLWVDSVLLVVSAIVLVRLPKYRRSRHDMPGDENSPQGRPATYPEGPQKTNFFVR</sequence>
<dbReference type="Gene3D" id="1.20.1250.20">
    <property type="entry name" value="MFS general substrate transporter like domains"/>
    <property type="match status" value="2"/>
</dbReference>
<dbReference type="SUPFAM" id="SSF103473">
    <property type="entry name" value="MFS general substrate transporter"/>
    <property type="match status" value="1"/>
</dbReference>
<evidence type="ECO:0000256" key="3">
    <source>
        <dbReference type="ARBA" id="ARBA00023136"/>
    </source>
</evidence>
<feature type="transmembrane region" description="Helical" evidence="5">
    <location>
        <begin position="373"/>
        <end position="394"/>
    </location>
</feature>
<feature type="transmembrane region" description="Helical" evidence="5">
    <location>
        <begin position="12"/>
        <end position="32"/>
    </location>
</feature>
<keyword evidence="1 5" id="KW-0812">Transmembrane</keyword>
<feature type="transmembrane region" description="Helical" evidence="5">
    <location>
        <begin position="313"/>
        <end position="332"/>
    </location>
</feature>
<feature type="transmembrane region" description="Helical" evidence="5">
    <location>
        <begin position="286"/>
        <end position="307"/>
    </location>
</feature>
<evidence type="ECO:0000313" key="8">
    <source>
        <dbReference type="Proteomes" id="UP000494172"/>
    </source>
</evidence>
<feature type="transmembrane region" description="Helical" evidence="5">
    <location>
        <begin position="105"/>
        <end position="127"/>
    </location>
</feature>
<reference evidence="7 8" key="1">
    <citation type="submission" date="2019-09" db="EMBL/GenBank/DDBJ databases">
        <authorList>
            <person name="Depoorter E."/>
        </authorList>
    </citation>
    <scope>NUCLEOTIDE SEQUENCE [LARGE SCALE GENOMIC DNA]</scope>
    <source>
        <strain evidence="7">LMG 24066</strain>
    </source>
</reference>
<comment type="caution">
    <text evidence="7">The sequence shown here is derived from an EMBL/GenBank/DDBJ whole genome shotgun (WGS) entry which is preliminary data.</text>
</comment>
<feature type="transmembrane region" description="Helical" evidence="5">
    <location>
        <begin position="255"/>
        <end position="274"/>
    </location>
</feature>
<name>A0A9Q9UUM7_9BURK</name>
<feature type="domain" description="Major facilitator superfamily (MFS) profile" evidence="6">
    <location>
        <begin position="11"/>
        <end position="399"/>
    </location>
</feature>
<dbReference type="InterPro" id="IPR036259">
    <property type="entry name" value="MFS_trans_sf"/>
</dbReference>
<evidence type="ECO:0000313" key="7">
    <source>
        <dbReference type="EMBL" id="VWC39638.1"/>
    </source>
</evidence>
<dbReference type="InterPro" id="IPR020846">
    <property type="entry name" value="MFS_dom"/>
</dbReference>
<evidence type="ECO:0000256" key="2">
    <source>
        <dbReference type="ARBA" id="ARBA00022989"/>
    </source>
</evidence>
<feature type="region of interest" description="Disordered" evidence="4">
    <location>
        <begin position="402"/>
        <end position="430"/>
    </location>
</feature>
<keyword evidence="3 5" id="KW-0472">Membrane</keyword>
<dbReference type="Pfam" id="PF07690">
    <property type="entry name" value="MFS_1"/>
    <property type="match status" value="1"/>
</dbReference>
<feature type="transmembrane region" description="Helical" evidence="5">
    <location>
        <begin position="171"/>
        <end position="193"/>
    </location>
</feature>
<dbReference type="RefSeq" id="WP_174994481.1">
    <property type="nucleotide sequence ID" value="NZ_CABVPX010000045.1"/>
</dbReference>
<dbReference type="GO" id="GO:0022857">
    <property type="term" value="F:transmembrane transporter activity"/>
    <property type="evidence" value="ECO:0007669"/>
    <property type="project" value="InterPro"/>
</dbReference>
<dbReference type="InterPro" id="IPR011701">
    <property type="entry name" value="MFS"/>
</dbReference>
<evidence type="ECO:0000259" key="6">
    <source>
        <dbReference type="PROSITE" id="PS50850"/>
    </source>
</evidence>
<gene>
    <name evidence="7" type="ORF">BAR24066_06873</name>
</gene>
<protein>
    <submittedName>
        <fullName evidence="7">Major facilitator transporter</fullName>
    </submittedName>
</protein>
<dbReference type="AlphaFoldDB" id="A0A9Q9UUM7"/>
<evidence type="ECO:0000256" key="4">
    <source>
        <dbReference type="SAM" id="MobiDB-lite"/>
    </source>
</evidence>
<feature type="transmembrane region" description="Helical" evidence="5">
    <location>
        <begin position="52"/>
        <end position="72"/>
    </location>
</feature>
<accession>A0A9Q9UUM7</accession>
<dbReference type="PANTHER" id="PTHR11360">
    <property type="entry name" value="MONOCARBOXYLATE TRANSPORTER"/>
    <property type="match status" value="1"/>
</dbReference>
<proteinExistence type="predicted"/>
<dbReference type="InterPro" id="IPR050327">
    <property type="entry name" value="Proton-linked_MCT"/>
</dbReference>
<feature type="transmembrane region" description="Helical" evidence="5">
    <location>
        <begin position="344"/>
        <end position="367"/>
    </location>
</feature>
<dbReference type="PROSITE" id="PS50850">
    <property type="entry name" value="MFS"/>
    <property type="match status" value="1"/>
</dbReference>
<feature type="transmembrane region" description="Helical" evidence="5">
    <location>
        <begin position="225"/>
        <end position="243"/>
    </location>
</feature>
<organism evidence="7 8">
    <name type="scientific">Burkholderia arboris</name>
    <dbReference type="NCBI Taxonomy" id="488730"/>
    <lineage>
        <taxon>Bacteria</taxon>
        <taxon>Pseudomonadati</taxon>
        <taxon>Pseudomonadota</taxon>
        <taxon>Betaproteobacteria</taxon>
        <taxon>Burkholderiales</taxon>
        <taxon>Burkholderiaceae</taxon>
        <taxon>Burkholderia</taxon>
        <taxon>Burkholderia cepacia complex</taxon>
    </lineage>
</organism>
<evidence type="ECO:0000256" key="5">
    <source>
        <dbReference type="SAM" id="Phobius"/>
    </source>
</evidence>
<keyword evidence="2 5" id="KW-1133">Transmembrane helix</keyword>
<evidence type="ECO:0000256" key="1">
    <source>
        <dbReference type="ARBA" id="ARBA00022692"/>
    </source>
</evidence>
<feature type="transmembrane region" description="Helical" evidence="5">
    <location>
        <begin position="139"/>
        <end position="165"/>
    </location>
</feature>